<dbReference type="EMBL" id="QGSV01000362">
    <property type="protein sequence ID" value="PWU44034.1"/>
    <property type="molecule type" value="Genomic_DNA"/>
</dbReference>
<accession>A0A317JVN8</accession>
<evidence type="ECO:0000313" key="2">
    <source>
        <dbReference type="EMBL" id="PWU44034.1"/>
    </source>
</evidence>
<feature type="region of interest" description="Disordered" evidence="1">
    <location>
        <begin position="1"/>
        <end position="40"/>
    </location>
</feature>
<evidence type="ECO:0008006" key="4">
    <source>
        <dbReference type="Google" id="ProtNLM"/>
    </source>
</evidence>
<evidence type="ECO:0000256" key="1">
    <source>
        <dbReference type="SAM" id="MobiDB-lite"/>
    </source>
</evidence>
<proteinExistence type="predicted"/>
<keyword evidence="3" id="KW-1185">Reference proteome</keyword>
<dbReference type="Proteomes" id="UP000245683">
    <property type="component" value="Unassembled WGS sequence"/>
</dbReference>
<dbReference type="RefSeq" id="WP_109947575.1">
    <property type="nucleotide sequence ID" value="NZ_QGGF01000503.1"/>
</dbReference>
<evidence type="ECO:0000313" key="3">
    <source>
        <dbReference type="Proteomes" id="UP000245683"/>
    </source>
</evidence>
<comment type="caution">
    <text evidence="2">The sequence shown here is derived from an EMBL/GenBank/DDBJ whole genome shotgun (WGS) entry which is preliminary data.</text>
</comment>
<gene>
    <name evidence="2" type="ORF">DLJ46_28200</name>
</gene>
<reference evidence="3" key="1">
    <citation type="submission" date="2018-05" db="EMBL/GenBank/DDBJ databases">
        <title>Micromonospora globispora sp. nov. and Micromonospora rugosa sp. nov., isolated from marine sediment.</title>
        <authorList>
            <person name="Carro L."/>
            <person name="Aysel V."/>
            <person name="Cetin D."/>
            <person name="Igual J.M."/>
            <person name="Klenk H.-P."/>
            <person name="Trujillo M.E."/>
            <person name="Sahin N."/>
        </authorList>
    </citation>
    <scope>NUCLEOTIDE SEQUENCE [LARGE SCALE GENOMIC DNA]</scope>
    <source>
        <strain evidence="3">S2904</strain>
    </source>
</reference>
<dbReference type="OrthoDB" id="5793358at2"/>
<dbReference type="AlphaFoldDB" id="A0A317JVN8"/>
<name>A0A317JVN8_9ACTN</name>
<sequence>MTVFPARRGVPTRALPPVTVPHPRAEPTSALEPSRPTPLEWARRRRAERDARRLEAAGARALGQLDHLGPAWHVIEWPRTDVSDVLLNPGQDERAGFLAIGPSGLFAVTIADHGRARVLVAGDVVQINGKRPPYVAEARRDAKRASKALSDAVGLPIPVTPVLTFVGSGVISVYGLPKDCLMATHRELDRLLVAGGNRISPDTAEKLSRVAQHPSTWLNGTYRPAADYRWYDEGRTAADKRAAHR</sequence>
<organism evidence="2 3">
    <name type="scientific">Micromonospora globispora</name>
    <dbReference type="NCBI Taxonomy" id="1450148"/>
    <lineage>
        <taxon>Bacteria</taxon>
        <taxon>Bacillati</taxon>
        <taxon>Actinomycetota</taxon>
        <taxon>Actinomycetes</taxon>
        <taxon>Micromonosporales</taxon>
        <taxon>Micromonosporaceae</taxon>
        <taxon>Micromonospora</taxon>
    </lineage>
</organism>
<protein>
    <recommendedName>
        <fullName evidence="4">NERD domain-containing protein</fullName>
    </recommendedName>
</protein>